<protein>
    <submittedName>
        <fullName evidence="5">Helix-turn-helix domain-containing protein</fullName>
    </submittedName>
</protein>
<dbReference type="PANTHER" id="PTHR43280:SF28">
    <property type="entry name" value="HTH-TYPE TRANSCRIPTIONAL ACTIVATOR RHAS"/>
    <property type="match status" value="1"/>
</dbReference>
<dbReference type="PRINTS" id="PR00032">
    <property type="entry name" value="HTHARAC"/>
</dbReference>
<organism evidence="5 6">
    <name type="scientific">Pollutimonas bauzanensis</name>
    <dbReference type="NCBI Taxonomy" id="658167"/>
    <lineage>
        <taxon>Bacteria</taxon>
        <taxon>Pseudomonadati</taxon>
        <taxon>Pseudomonadota</taxon>
        <taxon>Betaproteobacteria</taxon>
        <taxon>Burkholderiales</taxon>
        <taxon>Alcaligenaceae</taxon>
        <taxon>Pollutimonas</taxon>
    </lineage>
</organism>
<dbReference type="SUPFAM" id="SSF46689">
    <property type="entry name" value="Homeodomain-like"/>
    <property type="match status" value="2"/>
</dbReference>
<keyword evidence="2" id="KW-0238">DNA-binding</keyword>
<dbReference type="EMBL" id="FQXE01000001">
    <property type="protein sequence ID" value="SHG66761.1"/>
    <property type="molecule type" value="Genomic_DNA"/>
</dbReference>
<dbReference type="PROSITE" id="PS01124">
    <property type="entry name" value="HTH_ARAC_FAMILY_2"/>
    <property type="match status" value="1"/>
</dbReference>
<dbReference type="InterPro" id="IPR020449">
    <property type="entry name" value="Tscrpt_reg_AraC-type_HTH"/>
</dbReference>
<sequence>MPTAPISYGLDEPGDQILIRAVKQYISTRLAEPARLDELARALGVSKKRISAAFRQRLGVSVAEFVRAERMRTAQRLLAQSSLGIQAIAEALGFSNAANFSTAFREHVGMSPTAFRRSAPLESMTALQGSLSWNSPAG</sequence>
<name>A0A1M5LNX3_9BURK</name>
<dbReference type="RefSeq" id="WP_073100798.1">
    <property type="nucleotide sequence ID" value="NZ_FQXE01000001.1"/>
</dbReference>
<evidence type="ECO:0000313" key="5">
    <source>
        <dbReference type="EMBL" id="SHG66761.1"/>
    </source>
</evidence>
<dbReference type="GO" id="GO:0003700">
    <property type="term" value="F:DNA-binding transcription factor activity"/>
    <property type="evidence" value="ECO:0007669"/>
    <property type="project" value="InterPro"/>
</dbReference>
<accession>A0A1M5LNX3</accession>
<dbReference type="Pfam" id="PF12833">
    <property type="entry name" value="HTH_18"/>
    <property type="match status" value="1"/>
</dbReference>
<dbReference type="Gene3D" id="1.10.10.60">
    <property type="entry name" value="Homeodomain-like"/>
    <property type="match status" value="1"/>
</dbReference>
<dbReference type="SMART" id="SM00342">
    <property type="entry name" value="HTH_ARAC"/>
    <property type="match status" value="1"/>
</dbReference>
<evidence type="ECO:0000259" key="4">
    <source>
        <dbReference type="PROSITE" id="PS01124"/>
    </source>
</evidence>
<proteinExistence type="predicted"/>
<keyword evidence="6" id="KW-1185">Reference proteome</keyword>
<dbReference type="PANTHER" id="PTHR43280">
    <property type="entry name" value="ARAC-FAMILY TRANSCRIPTIONAL REGULATOR"/>
    <property type="match status" value="1"/>
</dbReference>
<dbReference type="InterPro" id="IPR018060">
    <property type="entry name" value="HTH_AraC"/>
</dbReference>
<keyword evidence="3" id="KW-0804">Transcription</keyword>
<dbReference type="PROSITE" id="PS00041">
    <property type="entry name" value="HTH_ARAC_FAMILY_1"/>
    <property type="match status" value="1"/>
</dbReference>
<dbReference type="STRING" id="658167.SAMN04488135_1014"/>
<gene>
    <name evidence="5" type="ORF">SAMN04488135_1014</name>
</gene>
<dbReference type="GO" id="GO:0043565">
    <property type="term" value="F:sequence-specific DNA binding"/>
    <property type="evidence" value="ECO:0007669"/>
    <property type="project" value="InterPro"/>
</dbReference>
<evidence type="ECO:0000256" key="3">
    <source>
        <dbReference type="ARBA" id="ARBA00023163"/>
    </source>
</evidence>
<keyword evidence="1" id="KW-0805">Transcription regulation</keyword>
<feature type="domain" description="HTH araC/xylS-type" evidence="4">
    <location>
        <begin position="20"/>
        <end position="118"/>
    </location>
</feature>
<reference evidence="5 6" key="1">
    <citation type="submission" date="2016-11" db="EMBL/GenBank/DDBJ databases">
        <authorList>
            <person name="Jaros S."/>
            <person name="Januszkiewicz K."/>
            <person name="Wedrychowicz H."/>
        </authorList>
    </citation>
    <scope>NUCLEOTIDE SEQUENCE [LARGE SCALE GENOMIC DNA]</scope>
    <source>
        <strain evidence="5 6">CGMCC 1.10190</strain>
    </source>
</reference>
<dbReference type="Proteomes" id="UP000184226">
    <property type="component" value="Unassembled WGS sequence"/>
</dbReference>
<evidence type="ECO:0000256" key="2">
    <source>
        <dbReference type="ARBA" id="ARBA00023125"/>
    </source>
</evidence>
<dbReference type="InterPro" id="IPR018062">
    <property type="entry name" value="HTH_AraC-typ_CS"/>
</dbReference>
<evidence type="ECO:0000313" key="6">
    <source>
        <dbReference type="Proteomes" id="UP000184226"/>
    </source>
</evidence>
<dbReference type="InterPro" id="IPR009057">
    <property type="entry name" value="Homeodomain-like_sf"/>
</dbReference>
<dbReference type="AlphaFoldDB" id="A0A1M5LNX3"/>
<evidence type="ECO:0000256" key="1">
    <source>
        <dbReference type="ARBA" id="ARBA00023015"/>
    </source>
</evidence>